<comment type="function">
    <text evidence="8">Conversion of 1,4-dihydroxy-2-naphthoate (DHNA) to demethylmenaquinone (DMK).</text>
</comment>
<keyword evidence="6 8" id="KW-1133">Transmembrane helix</keyword>
<feature type="transmembrane region" description="Helical" evidence="8">
    <location>
        <begin position="268"/>
        <end position="289"/>
    </location>
</feature>
<dbReference type="InterPro" id="IPR000537">
    <property type="entry name" value="UbiA_prenyltransferase"/>
</dbReference>
<keyword evidence="11" id="KW-1185">Reference proteome</keyword>
<dbReference type="PANTHER" id="PTHR13929:SF0">
    <property type="entry name" value="UBIA PRENYLTRANSFERASE DOMAIN-CONTAINING PROTEIN 1"/>
    <property type="match status" value="1"/>
</dbReference>
<evidence type="ECO:0000256" key="2">
    <source>
        <dbReference type="ARBA" id="ARBA00022428"/>
    </source>
</evidence>
<dbReference type="PIRSF" id="PIRSF005355">
    <property type="entry name" value="UBIAD1"/>
    <property type="match status" value="1"/>
</dbReference>
<dbReference type="InterPro" id="IPR044878">
    <property type="entry name" value="UbiA_sf"/>
</dbReference>
<organism evidence="10 11">
    <name type="scientific">Parashewanella curva</name>
    <dbReference type="NCBI Taxonomy" id="2338552"/>
    <lineage>
        <taxon>Bacteria</taxon>
        <taxon>Pseudomonadati</taxon>
        <taxon>Pseudomonadota</taxon>
        <taxon>Gammaproteobacteria</taxon>
        <taxon>Alteromonadales</taxon>
        <taxon>Shewanellaceae</taxon>
        <taxon>Parashewanella</taxon>
    </lineage>
</organism>
<proteinExistence type="inferred from homology"/>
<dbReference type="AlphaFoldDB" id="A0A3L8PW99"/>
<dbReference type="GO" id="GO:0005886">
    <property type="term" value="C:plasma membrane"/>
    <property type="evidence" value="ECO:0007669"/>
    <property type="project" value="UniProtKB-SubCell"/>
</dbReference>
<protein>
    <recommendedName>
        <fullName evidence="8 9">1,4-dihydroxy-2-naphthoate octaprenyltransferase</fullName>
        <shortName evidence="8">DHNA-octaprenyltransferase</shortName>
        <ecNumber evidence="8 9">2.5.1.74</ecNumber>
    </recommendedName>
</protein>
<dbReference type="PANTHER" id="PTHR13929">
    <property type="entry name" value="1,4-DIHYDROXY-2-NAPHTHOATE OCTAPRENYLTRANSFERASE"/>
    <property type="match status" value="1"/>
</dbReference>
<feature type="transmembrane region" description="Helical" evidence="8">
    <location>
        <begin position="37"/>
        <end position="55"/>
    </location>
</feature>
<reference evidence="10 11" key="1">
    <citation type="submission" date="2018-09" db="EMBL/GenBank/DDBJ databases">
        <title>Phylogeny of the Shewanellaceae, and recommendation for two new genera, Pseudoshewanella and Parashewanella.</title>
        <authorList>
            <person name="Wang G."/>
        </authorList>
    </citation>
    <scope>NUCLEOTIDE SEQUENCE [LARGE SCALE GENOMIC DNA]</scope>
    <source>
        <strain evidence="10 11">C51</strain>
    </source>
</reference>
<comment type="pathway">
    <text evidence="8">Quinol/quinone metabolism; menaquinone biosynthesis; menaquinol from 1,4-dihydroxy-2-naphthoate: step 1/2.</text>
</comment>
<dbReference type="NCBIfam" id="TIGR00751">
    <property type="entry name" value="menA"/>
    <property type="match status" value="1"/>
</dbReference>
<accession>A0A3L8PW99</accession>
<evidence type="ECO:0000256" key="5">
    <source>
        <dbReference type="ARBA" id="ARBA00022692"/>
    </source>
</evidence>
<keyword evidence="3 8" id="KW-1003">Cell membrane</keyword>
<keyword evidence="2 8" id="KW-0474">Menaquinone biosynthesis</keyword>
<evidence type="ECO:0000313" key="11">
    <source>
        <dbReference type="Proteomes" id="UP000281474"/>
    </source>
</evidence>
<dbReference type="GO" id="GO:0046428">
    <property type="term" value="F:1,4-dihydroxy-2-naphthoate polyprenyltransferase activity"/>
    <property type="evidence" value="ECO:0007669"/>
    <property type="project" value="UniProtKB-UniRule"/>
</dbReference>
<evidence type="ECO:0000256" key="8">
    <source>
        <dbReference type="HAMAP-Rule" id="MF_01937"/>
    </source>
</evidence>
<dbReference type="EC" id="2.5.1.74" evidence="8 9"/>
<dbReference type="GO" id="GO:0042371">
    <property type="term" value="P:vitamin K biosynthetic process"/>
    <property type="evidence" value="ECO:0007669"/>
    <property type="project" value="TreeGrafter"/>
</dbReference>
<dbReference type="HAMAP" id="MF_01937">
    <property type="entry name" value="MenA_1"/>
    <property type="match status" value="1"/>
</dbReference>
<feature type="transmembrane region" description="Helical" evidence="8">
    <location>
        <begin position="113"/>
        <end position="130"/>
    </location>
</feature>
<keyword evidence="4 8" id="KW-0808">Transferase</keyword>
<comment type="catalytic activity">
    <reaction evidence="8">
        <text>an all-trans-polyprenyl diphosphate + 1,4-dihydroxy-2-naphthoate + H(+) = a 2-demethylmenaquinol + CO2 + diphosphate</text>
        <dbReference type="Rhea" id="RHEA:26478"/>
        <dbReference type="Rhea" id="RHEA-COMP:9563"/>
        <dbReference type="Rhea" id="RHEA-COMP:9564"/>
        <dbReference type="ChEBI" id="CHEBI:11173"/>
        <dbReference type="ChEBI" id="CHEBI:15378"/>
        <dbReference type="ChEBI" id="CHEBI:16526"/>
        <dbReference type="ChEBI" id="CHEBI:33019"/>
        <dbReference type="ChEBI" id="CHEBI:55437"/>
        <dbReference type="ChEBI" id="CHEBI:58914"/>
        <dbReference type="EC" id="2.5.1.74"/>
    </reaction>
</comment>
<evidence type="ECO:0000256" key="6">
    <source>
        <dbReference type="ARBA" id="ARBA00022989"/>
    </source>
</evidence>
<keyword evidence="7 8" id="KW-0472">Membrane</keyword>
<dbReference type="GO" id="GO:0009234">
    <property type="term" value="P:menaquinone biosynthetic process"/>
    <property type="evidence" value="ECO:0007669"/>
    <property type="project" value="UniProtKB-UniRule"/>
</dbReference>
<dbReference type="InterPro" id="IPR026046">
    <property type="entry name" value="UBIAD1"/>
</dbReference>
<evidence type="ECO:0000313" key="10">
    <source>
        <dbReference type="EMBL" id="RLV59727.1"/>
    </source>
</evidence>
<feature type="transmembrane region" description="Helical" evidence="8">
    <location>
        <begin position="166"/>
        <end position="185"/>
    </location>
</feature>
<feature type="transmembrane region" description="Helical" evidence="8">
    <location>
        <begin position="218"/>
        <end position="248"/>
    </location>
</feature>
<evidence type="ECO:0000256" key="3">
    <source>
        <dbReference type="ARBA" id="ARBA00022475"/>
    </source>
</evidence>
<comment type="subcellular location">
    <subcellularLocation>
        <location evidence="8">Cell membrane</location>
        <topology evidence="8">Multi-pass membrane protein</topology>
    </subcellularLocation>
    <subcellularLocation>
        <location evidence="1">Membrane</location>
        <topology evidence="1">Multi-pass membrane protein</topology>
    </subcellularLocation>
</comment>
<evidence type="ECO:0000256" key="9">
    <source>
        <dbReference type="NCBIfam" id="TIGR00751"/>
    </source>
</evidence>
<dbReference type="Gene3D" id="1.10.357.140">
    <property type="entry name" value="UbiA prenyltransferase"/>
    <property type="match status" value="1"/>
</dbReference>
<comment type="caution">
    <text evidence="10">The sequence shown here is derived from an EMBL/GenBank/DDBJ whole genome shotgun (WGS) entry which is preliminary data.</text>
</comment>
<evidence type="ECO:0000256" key="4">
    <source>
        <dbReference type="ARBA" id="ARBA00022679"/>
    </source>
</evidence>
<keyword evidence="5 8" id="KW-0812">Transmembrane</keyword>
<gene>
    <name evidence="8 10" type="primary">menA</name>
    <name evidence="10" type="ORF">D5018_10725</name>
</gene>
<dbReference type="Proteomes" id="UP000281474">
    <property type="component" value="Unassembled WGS sequence"/>
</dbReference>
<evidence type="ECO:0000256" key="1">
    <source>
        <dbReference type="ARBA" id="ARBA00004141"/>
    </source>
</evidence>
<dbReference type="OrthoDB" id="9767568at2"/>
<dbReference type="UniPathway" id="UPA00079">
    <property type="reaction ID" value="UER00168"/>
</dbReference>
<sequence>MNPWIIAIRPKTLFAAISPIILGNTMAASSPYFEWSIAILSLVCGVFLQITVNLVNDYSDHKNGIDSQQRLGPIRACQSGIITPNTMVVGISISTLLSILSGLFLVFHGGIGFLYLGVASIACAFAYSLGSKSLANLALGELAVFIFFGLIAVCGSYYLQSHALNTDIIIMAVCLGLLNAAIMFVNNTRDRLTDEQAGKRTLAVRVGSTMCSPVYRALVFGAYAIMVTAYFMGALHGLPVLLAGLSFVLGKKLTLDFETAKDTEFNAILHKTALLTFMFSSLYCIGLALT</sequence>
<dbReference type="Pfam" id="PF01040">
    <property type="entry name" value="UbiA"/>
    <property type="match status" value="1"/>
</dbReference>
<name>A0A3L8PW99_9GAMM</name>
<dbReference type="CDD" id="cd13962">
    <property type="entry name" value="PT_UbiA_UBIAD1"/>
    <property type="match status" value="1"/>
</dbReference>
<dbReference type="InterPro" id="IPR004657">
    <property type="entry name" value="MenA"/>
</dbReference>
<dbReference type="EMBL" id="QZEI01000028">
    <property type="protein sequence ID" value="RLV59727.1"/>
    <property type="molecule type" value="Genomic_DNA"/>
</dbReference>
<feature type="transmembrane region" description="Helical" evidence="8">
    <location>
        <begin position="142"/>
        <end position="160"/>
    </location>
</feature>
<feature type="transmembrane region" description="Helical" evidence="8">
    <location>
        <begin position="88"/>
        <end position="107"/>
    </location>
</feature>
<comment type="similarity">
    <text evidence="8">Belongs to the MenA family. Type 1 subfamily.</text>
</comment>
<dbReference type="RefSeq" id="WP_121839004.1">
    <property type="nucleotide sequence ID" value="NZ_ML014777.1"/>
</dbReference>
<evidence type="ECO:0000256" key="7">
    <source>
        <dbReference type="ARBA" id="ARBA00023136"/>
    </source>
</evidence>